<keyword evidence="2 4" id="KW-0012">Acyltransferase</keyword>
<dbReference type="PIRSF" id="PIRSF000446">
    <property type="entry name" value="Mct"/>
    <property type="match status" value="1"/>
</dbReference>
<dbReference type="EC" id="2.3.1.39" evidence="4"/>
<dbReference type="EMBL" id="JQ975876">
    <property type="protein sequence ID" value="AFM29842.1"/>
    <property type="molecule type" value="Genomic_DNA"/>
</dbReference>
<name>I4CJP3_9NOSO</name>
<evidence type="ECO:0000313" key="7">
    <source>
        <dbReference type="EMBL" id="AFM29842.1"/>
    </source>
</evidence>
<dbReference type="GO" id="GO:0006633">
    <property type="term" value="P:fatty acid biosynthetic process"/>
    <property type="evidence" value="ECO:0007669"/>
    <property type="project" value="TreeGrafter"/>
</dbReference>
<dbReference type="SUPFAM" id="SSF52151">
    <property type="entry name" value="FabD/lysophospholipase-like"/>
    <property type="match status" value="1"/>
</dbReference>
<dbReference type="InterPro" id="IPR016035">
    <property type="entry name" value="Acyl_Trfase/lysoPLipase"/>
</dbReference>
<protein>
    <recommendedName>
        <fullName evidence="4">Malonyl CoA-acyl carrier protein transacylase</fullName>
        <ecNumber evidence="4">2.3.1.39</ecNumber>
    </recommendedName>
</protein>
<evidence type="ECO:0000256" key="2">
    <source>
        <dbReference type="ARBA" id="ARBA00023315"/>
    </source>
</evidence>
<dbReference type="InterPro" id="IPR004410">
    <property type="entry name" value="Malonyl_CoA-ACP_transAc_FabD"/>
</dbReference>
<dbReference type="InterPro" id="IPR001227">
    <property type="entry name" value="Ac_transferase_dom_sf"/>
</dbReference>
<dbReference type="NCBIfam" id="TIGR00128">
    <property type="entry name" value="fabD"/>
    <property type="match status" value="1"/>
</dbReference>
<dbReference type="Gene3D" id="3.30.70.250">
    <property type="entry name" value="Malonyl-CoA ACP transacylase, ACP-binding"/>
    <property type="match status" value="1"/>
</dbReference>
<sequence length="314" mass="33954">MNTAFVFPGQGAQYVGMGVEIADRYPEAKVLYNRASNVLGFDLLQMCRDSSPELLQQTENAQPAIFVTNLACLAAAQTQFPEPKFFAGLSLGEYSALVAAGVMEFEDTVFLVQQRAIFMQEASINRDTKMAAIIGLNADIVETICHRVKSIGVCQPTNYNAPNQTVIGGDARAVEQAITLAEQAGATKVVQLAVSGAFHTPLMQSAAKRLAGILATINISTPRIPVISNVTAQPITTAEHIRFLLIRQITLPVRWMTSIQHLANHGVDTFIEFGPGKTISGLVKRNFNQAKTLNVENSTSMNETLEAFQGLVGI</sequence>
<dbReference type="GO" id="GO:0004314">
    <property type="term" value="F:[acyl-carrier-protein] S-malonyltransferase activity"/>
    <property type="evidence" value="ECO:0007669"/>
    <property type="project" value="UniProtKB-EC"/>
</dbReference>
<dbReference type="Pfam" id="PF00698">
    <property type="entry name" value="Acyl_transf_1"/>
    <property type="match status" value="1"/>
</dbReference>
<dbReference type="SUPFAM" id="SSF55048">
    <property type="entry name" value="Probable ACP-binding domain of malonyl-CoA ACP transacylase"/>
    <property type="match status" value="1"/>
</dbReference>
<evidence type="ECO:0000256" key="3">
    <source>
        <dbReference type="ARBA" id="ARBA00048462"/>
    </source>
</evidence>
<comment type="catalytic activity">
    <reaction evidence="3 4">
        <text>holo-[ACP] + malonyl-CoA = malonyl-[ACP] + CoA</text>
        <dbReference type="Rhea" id="RHEA:41792"/>
        <dbReference type="Rhea" id="RHEA-COMP:9623"/>
        <dbReference type="Rhea" id="RHEA-COMP:9685"/>
        <dbReference type="ChEBI" id="CHEBI:57287"/>
        <dbReference type="ChEBI" id="CHEBI:57384"/>
        <dbReference type="ChEBI" id="CHEBI:64479"/>
        <dbReference type="ChEBI" id="CHEBI:78449"/>
        <dbReference type="EC" id="2.3.1.39"/>
    </reaction>
</comment>
<dbReference type="InterPro" id="IPR016036">
    <property type="entry name" value="Malonyl_transacylase_ACP-bd"/>
</dbReference>
<organism evidence="7">
    <name type="scientific">Nostoc sp. 'Peltigera membranacea cyanobiont'</name>
    <dbReference type="NCBI Taxonomy" id="414689"/>
    <lineage>
        <taxon>Bacteria</taxon>
        <taxon>Bacillati</taxon>
        <taxon>Cyanobacteriota</taxon>
        <taxon>Cyanophyceae</taxon>
        <taxon>Nostocales</taxon>
        <taxon>Nostocaceae</taxon>
        <taxon>Nostoc</taxon>
        <taxon>Nostoc cyanobionts</taxon>
    </lineage>
</organism>
<reference evidence="7" key="1">
    <citation type="journal article" date="2013" name="Proc. Natl. Acad. Sci. U.S.A.">
        <title>Metagenomic natural product discovery in lichen provides evidence for a family of biosynthetic pathways in diverse symbioses.</title>
        <authorList>
            <person name="Kampa A."/>
            <person name="Gagunashvili A.N."/>
            <person name="Gulder T.A."/>
            <person name="Morinaka B.I."/>
            <person name="Daolio C."/>
            <person name="Godejohann M."/>
            <person name="Miao V.P."/>
            <person name="Piel J."/>
            <person name="Andresson O.S."/>
        </authorList>
    </citation>
    <scope>NUCLEOTIDE SEQUENCE</scope>
</reference>
<proteinExistence type="inferred from homology"/>
<evidence type="ECO:0000256" key="1">
    <source>
        <dbReference type="ARBA" id="ARBA00022679"/>
    </source>
</evidence>
<dbReference type="FunFam" id="3.30.70.250:FF:000001">
    <property type="entry name" value="Malonyl CoA-acyl carrier protein transacylase"/>
    <property type="match status" value="1"/>
</dbReference>
<feature type="active site" evidence="5">
    <location>
        <position position="90"/>
    </location>
</feature>
<evidence type="ECO:0000259" key="6">
    <source>
        <dbReference type="SMART" id="SM00827"/>
    </source>
</evidence>
<feature type="domain" description="Malonyl-CoA:ACP transacylase (MAT)" evidence="6">
    <location>
        <begin position="6"/>
        <end position="313"/>
    </location>
</feature>
<dbReference type="InterPro" id="IPR014043">
    <property type="entry name" value="Acyl_transferase_dom"/>
</dbReference>
<dbReference type="SMART" id="SM00827">
    <property type="entry name" value="PKS_AT"/>
    <property type="match status" value="1"/>
</dbReference>
<dbReference type="InterPro" id="IPR050858">
    <property type="entry name" value="Mal-CoA-ACP_Trans/PKS_FabD"/>
</dbReference>
<comment type="similarity">
    <text evidence="4">Belongs to the fabD family.</text>
</comment>
<dbReference type="InterPro" id="IPR024925">
    <property type="entry name" value="Malonyl_CoA-ACP_transAc"/>
</dbReference>
<evidence type="ECO:0000256" key="5">
    <source>
        <dbReference type="PIRSR" id="PIRSR000446-1"/>
    </source>
</evidence>
<evidence type="ECO:0000256" key="4">
    <source>
        <dbReference type="PIRNR" id="PIRNR000446"/>
    </source>
</evidence>
<keyword evidence="1 4" id="KW-0808">Transferase</keyword>
<feature type="active site" evidence="5">
    <location>
        <position position="199"/>
    </location>
</feature>
<accession>I4CJP3</accession>
<dbReference type="Gene3D" id="3.40.366.10">
    <property type="entry name" value="Malonyl-Coenzyme A Acyl Carrier Protein, domain 2"/>
    <property type="match status" value="1"/>
</dbReference>
<dbReference type="PANTHER" id="PTHR42681">
    <property type="entry name" value="MALONYL-COA-ACYL CARRIER PROTEIN TRANSACYLASE, MITOCHONDRIAL"/>
    <property type="match status" value="1"/>
</dbReference>
<dbReference type="PANTHER" id="PTHR42681:SF1">
    <property type="entry name" value="MALONYL-COA-ACYL CARRIER PROTEIN TRANSACYLASE, MITOCHONDRIAL"/>
    <property type="match status" value="1"/>
</dbReference>
<dbReference type="GO" id="GO:0005829">
    <property type="term" value="C:cytosol"/>
    <property type="evidence" value="ECO:0007669"/>
    <property type="project" value="TreeGrafter"/>
</dbReference>
<dbReference type="AlphaFoldDB" id="I4CJP3"/>